<comment type="caution">
    <text evidence="4">The sequence shown here is derived from an EMBL/GenBank/DDBJ whole genome shotgun (WGS) entry which is preliminary data.</text>
</comment>
<reference evidence="4 5" key="1">
    <citation type="journal article" date="2008" name="Int. J. Syst. Evol. Microbiol.">
        <title>Luteimonas marina sp. nov., isolated from seawater.</title>
        <authorList>
            <person name="Baik K.S."/>
            <person name="Park S.C."/>
            <person name="Kim M.S."/>
            <person name="Kim E.M."/>
            <person name="Park C."/>
            <person name="Chun J."/>
            <person name="Seong C.N."/>
        </authorList>
    </citation>
    <scope>NUCLEOTIDE SEQUENCE [LARGE SCALE GENOMIC DNA]</scope>
    <source>
        <strain evidence="4 5">FR1330</strain>
    </source>
</reference>
<dbReference type="AlphaFoldDB" id="A0A5C5UAJ2"/>
<sequence length="149" mass="16144">MYKSILVPTDGSPLSGHAIDESLSLAASLGARVTLLTVIEPFHVIAYVPEQIVETRDAYDRHMRQEAERRMQDGEAKARARNVGCETAIVSSGDPHEAIIATANERGCDLIAMASHGRRGVKALVIGSVTAKVLTHSQIPVLVYRREDA</sequence>
<feature type="domain" description="UspA" evidence="3">
    <location>
        <begin position="1"/>
        <end position="145"/>
    </location>
</feature>
<evidence type="ECO:0000259" key="3">
    <source>
        <dbReference type="Pfam" id="PF00582"/>
    </source>
</evidence>
<evidence type="ECO:0000313" key="4">
    <source>
        <dbReference type="EMBL" id="TWT22522.1"/>
    </source>
</evidence>
<dbReference type="OrthoDB" id="9792500at2"/>
<dbReference type="InterPro" id="IPR006015">
    <property type="entry name" value="Universal_stress_UspA"/>
</dbReference>
<evidence type="ECO:0000256" key="1">
    <source>
        <dbReference type="ARBA" id="ARBA00008791"/>
    </source>
</evidence>
<dbReference type="InterPro" id="IPR006016">
    <property type="entry name" value="UspA"/>
</dbReference>
<dbReference type="CDD" id="cd00293">
    <property type="entry name" value="USP-like"/>
    <property type="match status" value="1"/>
</dbReference>
<dbReference type="Proteomes" id="UP000319980">
    <property type="component" value="Unassembled WGS sequence"/>
</dbReference>
<dbReference type="EMBL" id="VOHK01000002">
    <property type="protein sequence ID" value="TWT22522.1"/>
    <property type="molecule type" value="Genomic_DNA"/>
</dbReference>
<dbReference type="GO" id="GO:0005737">
    <property type="term" value="C:cytoplasm"/>
    <property type="evidence" value="ECO:0007669"/>
    <property type="project" value="UniProtKB-SubCell"/>
</dbReference>
<dbReference type="Pfam" id="PF00582">
    <property type="entry name" value="Usp"/>
    <property type="match status" value="1"/>
</dbReference>
<keyword evidence="2" id="KW-0963">Cytoplasm</keyword>
<name>A0A5C5UAJ2_9GAMM</name>
<proteinExistence type="inferred from homology"/>
<dbReference type="PRINTS" id="PR01438">
    <property type="entry name" value="UNVRSLSTRESS"/>
</dbReference>
<comment type="similarity">
    <text evidence="1 2">Belongs to the universal stress protein A family.</text>
</comment>
<dbReference type="PANTHER" id="PTHR46268">
    <property type="entry name" value="STRESS RESPONSE PROTEIN NHAX"/>
    <property type="match status" value="1"/>
</dbReference>
<organism evidence="4 5">
    <name type="scientific">Luteimonas marina</name>
    <dbReference type="NCBI Taxonomy" id="488485"/>
    <lineage>
        <taxon>Bacteria</taxon>
        <taxon>Pseudomonadati</taxon>
        <taxon>Pseudomonadota</taxon>
        <taxon>Gammaproteobacteria</taxon>
        <taxon>Lysobacterales</taxon>
        <taxon>Lysobacteraceae</taxon>
        <taxon>Luteimonas</taxon>
    </lineage>
</organism>
<dbReference type="RefSeq" id="WP_146385953.1">
    <property type="nucleotide sequence ID" value="NZ_VOHK01000002.1"/>
</dbReference>
<accession>A0A5C5UAJ2</accession>
<dbReference type="Gene3D" id="3.40.50.620">
    <property type="entry name" value="HUPs"/>
    <property type="match status" value="1"/>
</dbReference>
<evidence type="ECO:0000313" key="5">
    <source>
        <dbReference type="Proteomes" id="UP000319980"/>
    </source>
</evidence>
<keyword evidence="5" id="KW-1185">Reference proteome</keyword>
<dbReference type="PANTHER" id="PTHR46268:SF15">
    <property type="entry name" value="UNIVERSAL STRESS PROTEIN HP_0031"/>
    <property type="match status" value="1"/>
</dbReference>
<dbReference type="SUPFAM" id="SSF52402">
    <property type="entry name" value="Adenine nucleotide alpha hydrolases-like"/>
    <property type="match status" value="1"/>
</dbReference>
<dbReference type="InterPro" id="IPR014729">
    <property type="entry name" value="Rossmann-like_a/b/a_fold"/>
</dbReference>
<protein>
    <recommendedName>
        <fullName evidence="2">Universal stress protein</fullName>
    </recommendedName>
</protein>
<evidence type="ECO:0000256" key="2">
    <source>
        <dbReference type="PIRNR" id="PIRNR006276"/>
    </source>
</evidence>
<comment type="subcellular location">
    <subcellularLocation>
        <location evidence="2">Cytoplasm</location>
    </subcellularLocation>
</comment>
<dbReference type="PIRSF" id="PIRSF006276">
    <property type="entry name" value="UspA"/>
    <property type="match status" value="1"/>
</dbReference>
<gene>
    <name evidence="4" type="ORF">FQY83_05755</name>
</gene>